<evidence type="ECO:0000313" key="2">
    <source>
        <dbReference type="EMBL" id="TYK57856.1"/>
    </source>
</evidence>
<dbReference type="Gene3D" id="3.40.50.300">
    <property type="entry name" value="P-loop containing nucleotide triphosphate hydrolases"/>
    <property type="match status" value="1"/>
</dbReference>
<name>A0A5D3GBX1_9PSED</name>
<feature type="domain" description="ORC1/DEAH AAA+ ATPase" evidence="1">
    <location>
        <begin position="38"/>
        <end position="171"/>
    </location>
</feature>
<accession>A0A5D3GBX1</accession>
<evidence type="ECO:0000259" key="1">
    <source>
        <dbReference type="Pfam" id="PF13401"/>
    </source>
</evidence>
<sequence length="318" mass="35963">MPDLSHPGLKTYFRLNTPVLKDVVSQVFFAIAMQQTGVIFNGPSRIGKTRCSEALAQEVELKFKDVLVIRLIAVSRENARHRSTVIHQLINQEKIPVKPRDSSLTQFNMLVDRIRQRMGEQNKTQLVLIIDELQRFASADFYQLSDLVNILDSLKIKMTVVSFAMPEIVDIVNDFKTQAAVQSQLISRFMSDVRGMTGVESEKKLAQILKLYDCDMIYPEGSGITYTQHFFAAAFAQGWRISSIASVFWSEMNKKATGDYVKNLPMEHVAAVVRYFFLVRSMGRGSEDVNCPITVDDVREAVDCSGFEPFCRIATVGR</sequence>
<comment type="caution">
    <text evidence="2">The sequence shown here is derived from an EMBL/GenBank/DDBJ whole genome shotgun (WGS) entry which is preliminary data.</text>
</comment>
<dbReference type="InterPro" id="IPR049945">
    <property type="entry name" value="AAA_22"/>
</dbReference>
<dbReference type="Pfam" id="PF13401">
    <property type="entry name" value="AAA_22"/>
    <property type="match status" value="1"/>
</dbReference>
<gene>
    <name evidence="2" type="ORF">FXO26_11345</name>
</gene>
<dbReference type="AlphaFoldDB" id="A0A5D3GBX1"/>
<dbReference type="InterPro" id="IPR027417">
    <property type="entry name" value="P-loop_NTPase"/>
</dbReference>
<keyword evidence="2" id="KW-0547">Nucleotide-binding</keyword>
<dbReference type="RefSeq" id="WP_148853241.1">
    <property type="nucleotide sequence ID" value="NZ_VSRO01000005.1"/>
</dbReference>
<proteinExistence type="predicted"/>
<dbReference type="SUPFAM" id="SSF52540">
    <property type="entry name" value="P-loop containing nucleoside triphosphate hydrolases"/>
    <property type="match status" value="1"/>
</dbReference>
<reference evidence="2 3" key="1">
    <citation type="submission" date="2019-08" db="EMBL/GenBank/DDBJ databases">
        <title>Subclass B2 metallo-beta lactamase from Pseudomonas synxantha.</title>
        <authorList>
            <person name="Poirel L."/>
            <person name="Palmieri M."/>
            <person name="Masseron A."/>
            <person name="Perreten V."/>
            <person name="Nordman P."/>
        </authorList>
    </citation>
    <scope>NUCLEOTIDE SEQUENCE [LARGE SCALE GENOMIC DNA]</scope>
    <source>
        <strain evidence="2 3">MCP106</strain>
    </source>
</reference>
<evidence type="ECO:0000313" key="3">
    <source>
        <dbReference type="Proteomes" id="UP000324029"/>
    </source>
</evidence>
<dbReference type="GO" id="GO:0016887">
    <property type="term" value="F:ATP hydrolysis activity"/>
    <property type="evidence" value="ECO:0007669"/>
    <property type="project" value="InterPro"/>
</dbReference>
<dbReference type="Proteomes" id="UP000324029">
    <property type="component" value="Unassembled WGS sequence"/>
</dbReference>
<organism evidence="2 3">
    <name type="scientific">Pseudomonas synxantha</name>
    <dbReference type="NCBI Taxonomy" id="47883"/>
    <lineage>
        <taxon>Bacteria</taxon>
        <taxon>Pseudomonadati</taxon>
        <taxon>Pseudomonadota</taxon>
        <taxon>Gammaproteobacteria</taxon>
        <taxon>Pseudomonadales</taxon>
        <taxon>Pseudomonadaceae</taxon>
        <taxon>Pseudomonas</taxon>
    </lineage>
</organism>
<dbReference type="EMBL" id="VSRO01000005">
    <property type="protein sequence ID" value="TYK57856.1"/>
    <property type="molecule type" value="Genomic_DNA"/>
</dbReference>
<reference evidence="2 3" key="2">
    <citation type="submission" date="2019-08" db="EMBL/GenBank/DDBJ databases">
        <authorList>
            <person name="Brilhante M."/>
            <person name="Perreten V."/>
        </authorList>
    </citation>
    <scope>NUCLEOTIDE SEQUENCE [LARGE SCALE GENOMIC DNA]</scope>
    <source>
        <strain evidence="2 3">MCP106</strain>
    </source>
</reference>
<dbReference type="GO" id="GO:0005524">
    <property type="term" value="F:ATP binding"/>
    <property type="evidence" value="ECO:0007669"/>
    <property type="project" value="UniProtKB-KW"/>
</dbReference>
<keyword evidence="2" id="KW-0067">ATP-binding</keyword>
<protein>
    <submittedName>
        <fullName evidence="2">ATP-binding protein</fullName>
    </submittedName>
</protein>